<reference evidence="1 2" key="1">
    <citation type="submission" date="2023-01" db="EMBL/GenBank/DDBJ databases">
        <authorList>
            <person name="Yoon J.-W."/>
        </authorList>
    </citation>
    <scope>NUCLEOTIDE SEQUENCE [LARGE SCALE GENOMIC DNA]</scope>
    <source>
        <strain evidence="1 2">KMU-50</strain>
    </source>
</reference>
<proteinExistence type="predicted"/>
<dbReference type="RefSeq" id="WP_271053628.1">
    <property type="nucleotide sequence ID" value="NZ_JAQIIO010000003.1"/>
</dbReference>
<comment type="caution">
    <text evidence="1">The sequence shown here is derived from an EMBL/GenBank/DDBJ whole genome shotgun (WGS) entry which is preliminary data.</text>
</comment>
<name>A0ABT4W0B1_9RHOB</name>
<dbReference type="EMBL" id="JAQIIO010000003">
    <property type="protein sequence ID" value="MDA5093927.1"/>
    <property type="molecule type" value="Genomic_DNA"/>
</dbReference>
<sequence length="155" mass="17106">MTESEFFAASALVFKRLGENVSLSQLHSFLPDLAPELIPTGRFDALIDLSEVKELDSNYTKISSLISTMESLYQTHVAPHRIAFLAPGDLAFGTCRMVEQLAQGRLPTEMLVTRDPIEAILYLAREETTIDQLQDALTRAESDDGFGCARNLANA</sequence>
<accession>A0ABT4W0B1</accession>
<keyword evidence="2" id="KW-1185">Reference proteome</keyword>
<evidence type="ECO:0000313" key="1">
    <source>
        <dbReference type="EMBL" id="MDA5093927.1"/>
    </source>
</evidence>
<protein>
    <submittedName>
        <fullName evidence="1">Uncharacterized protein</fullName>
    </submittedName>
</protein>
<organism evidence="1 2">
    <name type="scientific">Aliiroseovarius salicola</name>
    <dbReference type="NCBI Taxonomy" id="3009082"/>
    <lineage>
        <taxon>Bacteria</taxon>
        <taxon>Pseudomonadati</taxon>
        <taxon>Pseudomonadota</taxon>
        <taxon>Alphaproteobacteria</taxon>
        <taxon>Rhodobacterales</taxon>
        <taxon>Paracoccaceae</taxon>
        <taxon>Aliiroseovarius</taxon>
    </lineage>
</organism>
<dbReference type="Proteomes" id="UP001528040">
    <property type="component" value="Unassembled WGS sequence"/>
</dbReference>
<evidence type="ECO:0000313" key="2">
    <source>
        <dbReference type="Proteomes" id="UP001528040"/>
    </source>
</evidence>
<gene>
    <name evidence="1" type="ORF">O2N63_07485</name>
</gene>